<evidence type="ECO:0000313" key="1">
    <source>
        <dbReference type="EMBL" id="URE10160.1"/>
    </source>
</evidence>
<sequence length="48" mass="5219">MDASYATNTRHKYILSSPLVGGIVTTPSPVNSLIIARLFMWSGVLALR</sequence>
<accession>A0A9E7KBU1</accession>
<keyword evidence="2" id="KW-1185">Reference proteome</keyword>
<protein>
    <submittedName>
        <fullName evidence="1">Uncharacterized protein</fullName>
    </submittedName>
</protein>
<reference evidence="1" key="1">
    <citation type="submission" date="2022-05" db="EMBL/GenBank/DDBJ databases">
        <title>The Musa troglodytarum L. genome provides insights into the mechanism of non-climacteric behaviour and enrichment of carotenoids.</title>
        <authorList>
            <person name="Wang J."/>
        </authorList>
    </citation>
    <scope>NUCLEOTIDE SEQUENCE</scope>
    <source>
        <tissue evidence="1">Leaf</tissue>
    </source>
</reference>
<dbReference type="Proteomes" id="UP001055439">
    <property type="component" value="Chromosome 6"/>
</dbReference>
<gene>
    <name evidence="1" type="ORF">MUK42_35740</name>
</gene>
<evidence type="ECO:0000313" key="2">
    <source>
        <dbReference type="Proteomes" id="UP001055439"/>
    </source>
</evidence>
<dbReference type="AlphaFoldDB" id="A0A9E7KBU1"/>
<name>A0A9E7KBU1_9LILI</name>
<dbReference type="EMBL" id="CP097508">
    <property type="protein sequence ID" value="URE10160.1"/>
    <property type="molecule type" value="Genomic_DNA"/>
</dbReference>
<proteinExistence type="predicted"/>
<organism evidence="1 2">
    <name type="scientific">Musa troglodytarum</name>
    <name type="common">fe'i banana</name>
    <dbReference type="NCBI Taxonomy" id="320322"/>
    <lineage>
        <taxon>Eukaryota</taxon>
        <taxon>Viridiplantae</taxon>
        <taxon>Streptophyta</taxon>
        <taxon>Embryophyta</taxon>
        <taxon>Tracheophyta</taxon>
        <taxon>Spermatophyta</taxon>
        <taxon>Magnoliopsida</taxon>
        <taxon>Liliopsida</taxon>
        <taxon>Zingiberales</taxon>
        <taxon>Musaceae</taxon>
        <taxon>Musa</taxon>
    </lineage>
</organism>